<proteinExistence type="inferred from homology"/>
<accession>A0A814TPJ0</accession>
<dbReference type="EMBL" id="CAJNOM010000735">
    <property type="protein sequence ID" value="CAF1552942.1"/>
    <property type="molecule type" value="Genomic_DNA"/>
</dbReference>
<evidence type="ECO:0000313" key="9">
    <source>
        <dbReference type="EMBL" id="CAF1552942.1"/>
    </source>
</evidence>
<feature type="domain" description="B box-type" evidence="7">
    <location>
        <begin position="157"/>
        <end position="195"/>
    </location>
</feature>
<sequence length="686" mass="80115">MINTNLITCTLCRSYFADPRQIPCSHSFCFDCISGRFDDDALLLVCPKCEKLHQYNSREEFENRCMRDGFLASMVAQFKKNQSRSAAISSGLLSRPTSSMSQIAPIHRFTPIRMLSQDINLSYEQSYSERSTPSIYNQQRSSSVLPQATNRIFRAKCQSCNIKDELIICTHCDNVICFKCADEHKSIINNDVKREWKLCKTKFDIIHERSMHFEADQEVCECKARELQVSIDHQSEKLIQTVNNYKNAYFDLIEKHLRTYKQLFAHEQVMDEYESIDERVNNLLRSTDITAEKIGDFSFEIEHLESRLDNLNKLLDSNELKFPVLTLPEQIDISSLFGTLEFIPLDSDSSHIDDLPYKPDHDDYIFIEPLQNKSNKIDQLLTPLPIPLAPKKKLLWQLDYKSVPYYVRTYNHQLFVCDKYGYLSIYKLNKPNDFRTKPVFVREIKLFSDNPISTSDEDQTIIDSFVVYKLWIIVFKRKKNELNGTIYLFTHDGKPVPNGKYMHNHPSREFTIDIETNILWSLDQKQLCLFYYQLPDQIKLSSNSTEDYFQNRYSHVQFSKPFAPKHISVNKNVLAVLDKNRQAVHVYDKQTRQELYEHVNNYNYTTHFCWDMALFSNNSLLIKLDETSTLKTGPSKHIYLQLDTTNQRNVIGIIEEIDAYGMIITTTDEILIGVRINTKGTVKCYA</sequence>
<reference evidence="8" key="1">
    <citation type="submission" date="2021-02" db="EMBL/GenBank/DDBJ databases">
        <authorList>
            <person name="Nowell W R."/>
        </authorList>
    </citation>
    <scope>NUCLEOTIDE SEQUENCE</scope>
</reference>
<name>A0A814TPJ0_9BILA</name>
<feature type="domain" description="RING-type" evidence="6">
    <location>
        <begin position="9"/>
        <end position="50"/>
    </location>
</feature>
<dbReference type="GO" id="GO:0008270">
    <property type="term" value="F:zinc ion binding"/>
    <property type="evidence" value="ECO:0007669"/>
    <property type="project" value="UniProtKB-KW"/>
</dbReference>
<dbReference type="Proteomes" id="UP000663832">
    <property type="component" value="Unassembled WGS sequence"/>
</dbReference>
<dbReference type="PANTHER" id="PTHR24103">
    <property type="entry name" value="E3 UBIQUITIN-PROTEIN LIGASE TRIM"/>
    <property type="match status" value="1"/>
</dbReference>
<evidence type="ECO:0000259" key="7">
    <source>
        <dbReference type="PROSITE" id="PS50119"/>
    </source>
</evidence>
<evidence type="ECO:0000256" key="5">
    <source>
        <dbReference type="PROSITE-ProRule" id="PRU00024"/>
    </source>
</evidence>
<dbReference type="InterPro" id="IPR050143">
    <property type="entry name" value="TRIM/RBCC"/>
</dbReference>
<organism evidence="8 11">
    <name type="scientific">Adineta steineri</name>
    <dbReference type="NCBI Taxonomy" id="433720"/>
    <lineage>
        <taxon>Eukaryota</taxon>
        <taxon>Metazoa</taxon>
        <taxon>Spiralia</taxon>
        <taxon>Gnathifera</taxon>
        <taxon>Rotifera</taxon>
        <taxon>Eurotatoria</taxon>
        <taxon>Bdelloidea</taxon>
        <taxon>Adinetida</taxon>
        <taxon>Adinetidae</taxon>
        <taxon>Adineta</taxon>
    </lineage>
</organism>
<evidence type="ECO:0000259" key="6">
    <source>
        <dbReference type="PROSITE" id="PS50089"/>
    </source>
</evidence>
<dbReference type="InterPro" id="IPR017907">
    <property type="entry name" value="Znf_RING_CS"/>
</dbReference>
<protein>
    <recommendedName>
        <fullName evidence="12">RING-type domain-containing protein</fullName>
    </recommendedName>
</protein>
<dbReference type="OrthoDB" id="6105938at2759"/>
<keyword evidence="10" id="KW-1185">Reference proteome</keyword>
<dbReference type="InterPro" id="IPR001841">
    <property type="entry name" value="Znf_RING"/>
</dbReference>
<dbReference type="SUPFAM" id="SSF57850">
    <property type="entry name" value="RING/U-box"/>
    <property type="match status" value="1"/>
</dbReference>
<dbReference type="InterPro" id="IPR000315">
    <property type="entry name" value="Znf_B-box"/>
</dbReference>
<evidence type="ECO:0000313" key="11">
    <source>
        <dbReference type="Proteomes" id="UP000663877"/>
    </source>
</evidence>
<comment type="caution">
    <text evidence="8">The sequence shown here is derived from an EMBL/GenBank/DDBJ whole genome shotgun (WGS) entry which is preliminary data.</text>
</comment>
<evidence type="ECO:0000313" key="10">
    <source>
        <dbReference type="Proteomes" id="UP000663832"/>
    </source>
</evidence>
<evidence type="ECO:0008006" key="12">
    <source>
        <dbReference type="Google" id="ProtNLM"/>
    </source>
</evidence>
<dbReference type="Pfam" id="PF00097">
    <property type="entry name" value="zf-C3HC4"/>
    <property type="match status" value="1"/>
</dbReference>
<keyword evidence="3 5" id="KW-0863">Zinc-finger</keyword>
<evidence type="ECO:0000313" key="8">
    <source>
        <dbReference type="EMBL" id="CAF1164098.1"/>
    </source>
</evidence>
<dbReference type="InterPro" id="IPR013083">
    <property type="entry name" value="Znf_RING/FYVE/PHD"/>
</dbReference>
<comment type="similarity">
    <text evidence="1">Belongs to the TRIM/RBCC family.</text>
</comment>
<dbReference type="Gene3D" id="3.30.40.10">
    <property type="entry name" value="Zinc/RING finger domain, C3HC4 (zinc finger)"/>
    <property type="match status" value="1"/>
</dbReference>
<gene>
    <name evidence="8" type="ORF">BJG266_LOCUS24808</name>
    <name evidence="9" type="ORF">QVE165_LOCUS47241</name>
</gene>
<keyword evidence="4" id="KW-0862">Zinc</keyword>
<dbReference type="PROSITE" id="PS00518">
    <property type="entry name" value="ZF_RING_1"/>
    <property type="match status" value="1"/>
</dbReference>
<evidence type="ECO:0000256" key="4">
    <source>
        <dbReference type="ARBA" id="ARBA00022833"/>
    </source>
</evidence>
<dbReference type="SMART" id="SM00184">
    <property type="entry name" value="RING"/>
    <property type="match status" value="2"/>
</dbReference>
<evidence type="ECO:0000256" key="3">
    <source>
        <dbReference type="ARBA" id="ARBA00022771"/>
    </source>
</evidence>
<dbReference type="EMBL" id="CAJNOI010000181">
    <property type="protein sequence ID" value="CAF1164098.1"/>
    <property type="molecule type" value="Genomic_DNA"/>
</dbReference>
<dbReference type="InterPro" id="IPR018957">
    <property type="entry name" value="Znf_C3HC4_RING-type"/>
</dbReference>
<dbReference type="PROSITE" id="PS50119">
    <property type="entry name" value="ZF_BBOX"/>
    <property type="match status" value="1"/>
</dbReference>
<evidence type="ECO:0000256" key="2">
    <source>
        <dbReference type="ARBA" id="ARBA00022723"/>
    </source>
</evidence>
<dbReference type="AlphaFoldDB" id="A0A814TPJ0"/>
<keyword evidence="2" id="KW-0479">Metal-binding</keyword>
<evidence type="ECO:0000256" key="1">
    <source>
        <dbReference type="ARBA" id="ARBA00008518"/>
    </source>
</evidence>
<dbReference type="Proteomes" id="UP000663877">
    <property type="component" value="Unassembled WGS sequence"/>
</dbReference>
<dbReference type="PROSITE" id="PS50089">
    <property type="entry name" value="ZF_RING_2"/>
    <property type="match status" value="1"/>
</dbReference>